<dbReference type="RefSeq" id="WP_204608416.1">
    <property type="nucleotide sequence ID" value="NZ_BAAAJX010000001.1"/>
</dbReference>
<evidence type="ECO:0000259" key="3">
    <source>
        <dbReference type="PROSITE" id="PS51186"/>
    </source>
</evidence>
<reference evidence="5" key="1">
    <citation type="journal article" date="2019" name="Int. J. Syst. Evol. Microbiol.">
        <title>The Global Catalogue of Microorganisms (GCM) 10K type strain sequencing project: providing services to taxonomists for standard genome sequencing and annotation.</title>
        <authorList>
            <consortium name="The Broad Institute Genomics Platform"/>
            <consortium name="The Broad Institute Genome Sequencing Center for Infectious Disease"/>
            <person name="Wu L."/>
            <person name="Ma J."/>
        </authorList>
    </citation>
    <scope>NUCLEOTIDE SEQUENCE [LARGE SCALE GENOMIC DNA]</scope>
    <source>
        <strain evidence="5">JCM 12140</strain>
    </source>
</reference>
<dbReference type="InterPro" id="IPR000182">
    <property type="entry name" value="GNAT_dom"/>
</dbReference>
<dbReference type="PANTHER" id="PTHR43877:SF2">
    <property type="entry name" value="AMINOALKYLPHOSPHONATE N-ACETYLTRANSFERASE-RELATED"/>
    <property type="match status" value="1"/>
</dbReference>
<dbReference type="Pfam" id="PF00583">
    <property type="entry name" value="Acetyltransf_1"/>
    <property type="match status" value="1"/>
</dbReference>
<organism evidence="4 5">
    <name type="scientific">Curtobacterium herbarum</name>
    <dbReference type="NCBI Taxonomy" id="150122"/>
    <lineage>
        <taxon>Bacteria</taxon>
        <taxon>Bacillati</taxon>
        <taxon>Actinomycetota</taxon>
        <taxon>Actinomycetes</taxon>
        <taxon>Micrococcales</taxon>
        <taxon>Microbacteriaceae</taxon>
        <taxon>Curtobacterium</taxon>
    </lineage>
</organism>
<dbReference type="EMBL" id="BAAAJX010000001">
    <property type="protein sequence ID" value="GAA1491720.1"/>
    <property type="molecule type" value="Genomic_DNA"/>
</dbReference>
<evidence type="ECO:0000256" key="2">
    <source>
        <dbReference type="ARBA" id="ARBA00023315"/>
    </source>
</evidence>
<keyword evidence="1" id="KW-0808">Transferase</keyword>
<feature type="domain" description="N-acetyltransferase" evidence="3">
    <location>
        <begin position="8"/>
        <end position="163"/>
    </location>
</feature>
<evidence type="ECO:0000313" key="5">
    <source>
        <dbReference type="Proteomes" id="UP001501742"/>
    </source>
</evidence>
<keyword evidence="5" id="KW-1185">Reference proteome</keyword>
<dbReference type="InterPro" id="IPR050832">
    <property type="entry name" value="Bact_Acetyltransf"/>
</dbReference>
<dbReference type="Gene3D" id="3.40.630.30">
    <property type="match status" value="1"/>
</dbReference>
<evidence type="ECO:0000256" key="1">
    <source>
        <dbReference type="ARBA" id="ARBA00022679"/>
    </source>
</evidence>
<dbReference type="Proteomes" id="UP001501742">
    <property type="component" value="Unassembled WGS sequence"/>
</dbReference>
<dbReference type="CDD" id="cd04301">
    <property type="entry name" value="NAT_SF"/>
    <property type="match status" value="1"/>
</dbReference>
<accession>A0ABP4JZ74</accession>
<dbReference type="PANTHER" id="PTHR43877">
    <property type="entry name" value="AMINOALKYLPHOSPHONATE N-ACETYLTRANSFERASE-RELATED-RELATED"/>
    <property type="match status" value="1"/>
</dbReference>
<proteinExistence type="predicted"/>
<protein>
    <submittedName>
        <fullName evidence="4">GNAT family N-acetyltransferase</fullName>
    </submittedName>
</protein>
<sequence>MPEDRSQVTVRTVPADAPEVDDLLDRYLDERAASFPSAQGTYTRKRTPTPELTPPDGVFVVAYAGDAAVGCGGLRRIAPDGDDVRFEVKHVFVRPEGRGRGVATAVMDVLEQAAADLGATSIVLDTNDALVAAGAMYRGRGYDRVPAFNDNPNATAWYRKPVR</sequence>
<dbReference type="PROSITE" id="PS51186">
    <property type="entry name" value="GNAT"/>
    <property type="match status" value="1"/>
</dbReference>
<keyword evidence="2" id="KW-0012">Acyltransferase</keyword>
<evidence type="ECO:0000313" key="4">
    <source>
        <dbReference type="EMBL" id="GAA1491720.1"/>
    </source>
</evidence>
<dbReference type="SUPFAM" id="SSF55729">
    <property type="entry name" value="Acyl-CoA N-acyltransferases (Nat)"/>
    <property type="match status" value="1"/>
</dbReference>
<dbReference type="InterPro" id="IPR016181">
    <property type="entry name" value="Acyl_CoA_acyltransferase"/>
</dbReference>
<comment type="caution">
    <text evidence="4">The sequence shown here is derived from an EMBL/GenBank/DDBJ whole genome shotgun (WGS) entry which is preliminary data.</text>
</comment>
<name>A0ABP4JZ74_9MICO</name>
<gene>
    <name evidence="4" type="ORF">GCM10009627_00660</name>
</gene>